<evidence type="ECO:0000256" key="3">
    <source>
        <dbReference type="ARBA" id="ARBA00022840"/>
    </source>
</evidence>
<keyword evidence="6" id="KW-1185">Reference proteome</keyword>
<dbReference type="EMBL" id="JACHFM010000001">
    <property type="protein sequence ID" value="MBB5220381.1"/>
    <property type="molecule type" value="Genomic_DNA"/>
</dbReference>
<dbReference type="InterPro" id="IPR027417">
    <property type="entry name" value="P-loop_NTPase"/>
</dbReference>
<dbReference type="GO" id="GO:0055085">
    <property type="term" value="P:transmembrane transport"/>
    <property type="evidence" value="ECO:0007669"/>
    <property type="project" value="UniProtKB-ARBA"/>
</dbReference>
<dbReference type="RefSeq" id="WP_184146420.1">
    <property type="nucleotide sequence ID" value="NZ_JACHFM010000001.1"/>
</dbReference>
<dbReference type="CDD" id="cd03257">
    <property type="entry name" value="ABC_NikE_OppD_transporters"/>
    <property type="match status" value="1"/>
</dbReference>
<evidence type="ECO:0000313" key="5">
    <source>
        <dbReference type="EMBL" id="MBB5220381.1"/>
    </source>
</evidence>
<reference evidence="5 6" key="1">
    <citation type="submission" date="2020-08" db="EMBL/GenBank/DDBJ databases">
        <title>Genomic Encyclopedia of Type Strains, Phase IV (KMG-IV): sequencing the most valuable type-strain genomes for metagenomic binning, comparative biology and taxonomic classification.</title>
        <authorList>
            <person name="Goeker M."/>
        </authorList>
    </citation>
    <scope>NUCLEOTIDE SEQUENCE [LARGE SCALE GENOMIC DNA]</scope>
    <source>
        <strain evidence="5 6">DSM 101730</strain>
    </source>
</reference>
<dbReference type="PROSITE" id="PS50893">
    <property type="entry name" value="ABC_TRANSPORTER_2"/>
    <property type="match status" value="1"/>
</dbReference>
<dbReference type="GO" id="GO:0016887">
    <property type="term" value="F:ATP hydrolysis activity"/>
    <property type="evidence" value="ECO:0007669"/>
    <property type="project" value="InterPro"/>
</dbReference>
<evidence type="ECO:0000313" key="6">
    <source>
        <dbReference type="Proteomes" id="UP000549457"/>
    </source>
</evidence>
<sequence length="265" mass="29007">MLSLEGITRNFGAGRPAVADVSFDVGASEIVGLVGESGSGKSTIARCILGLERPDSGTIRWEGRSLADRTVRRLARREIQTVFQDPRSSLNPRWTVRAILSEPLDNWSGRTGRPARTAELEALLHQVSLAPDLLARYPHELSTGQCQRICIARALAPGPKLLVLDEPLSALDVSVQARILRMLHDLHRQRRLSFLVITHDFAVVRDICHRVVVIDAGRVVETGAVDDVLDHSTSDVTRSLLGNVLPFPFTPPQASPRLAVSRNDG</sequence>
<dbReference type="SMART" id="SM00382">
    <property type="entry name" value="AAA"/>
    <property type="match status" value="1"/>
</dbReference>
<gene>
    <name evidence="5" type="ORF">HNP73_000302</name>
</gene>
<dbReference type="Gene3D" id="3.40.50.300">
    <property type="entry name" value="P-loop containing nucleotide triphosphate hydrolases"/>
    <property type="match status" value="1"/>
</dbReference>
<name>A0A840SLZ4_9RHOB</name>
<evidence type="ECO:0000256" key="2">
    <source>
        <dbReference type="ARBA" id="ARBA00022741"/>
    </source>
</evidence>
<dbReference type="InterPro" id="IPR003439">
    <property type="entry name" value="ABC_transporter-like_ATP-bd"/>
</dbReference>
<feature type="domain" description="ABC transporter" evidence="4">
    <location>
        <begin position="2"/>
        <end position="241"/>
    </location>
</feature>
<dbReference type="InterPro" id="IPR050319">
    <property type="entry name" value="ABC_transp_ATP-bind"/>
</dbReference>
<dbReference type="AlphaFoldDB" id="A0A840SLZ4"/>
<comment type="caution">
    <text evidence="5">The sequence shown here is derived from an EMBL/GenBank/DDBJ whole genome shotgun (WGS) entry which is preliminary data.</text>
</comment>
<evidence type="ECO:0000256" key="1">
    <source>
        <dbReference type="ARBA" id="ARBA00022448"/>
    </source>
</evidence>
<keyword evidence="1" id="KW-0813">Transport</keyword>
<accession>A0A840SLZ4</accession>
<keyword evidence="2" id="KW-0547">Nucleotide-binding</keyword>
<dbReference type="InterPro" id="IPR003593">
    <property type="entry name" value="AAA+_ATPase"/>
</dbReference>
<dbReference type="Pfam" id="PF00005">
    <property type="entry name" value="ABC_tran"/>
    <property type="match status" value="1"/>
</dbReference>
<dbReference type="SUPFAM" id="SSF52540">
    <property type="entry name" value="P-loop containing nucleoside triphosphate hydrolases"/>
    <property type="match status" value="1"/>
</dbReference>
<dbReference type="Proteomes" id="UP000549457">
    <property type="component" value="Unassembled WGS sequence"/>
</dbReference>
<protein>
    <submittedName>
        <fullName evidence="5">ABC-type dipeptide/oligopeptide/nickel transport system ATPase subunit</fullName>
    </submittedName>
</protein>
<keyword evidence="3" id="KW-0067">ATP-binding</keyword>
<dbReference type="PANTHER" id="PTHR43776">
    <property type="entry name" value="TRANSPORT ATP-BINDING PROTEIN"/>
    <property type="match status" value="1"/>
</dbReference>
<organism evidence="5 6">
    <name type="scientific">Amaricoccus macauensis</name>
    <dbReference type="NCBI Taxonomy" id="57001"/>
    <lineage>
        <taxon>Bacteria</taxon>
        <taxon>Pseudomonadati</taxon>
        <taxon>Pseudomonadota</taxon>
        <taxon>Alphaproteobacteria</taxon>
        <taxon>Rhodobacterales</taxon>
        <taxon>Paracoccaceae</taxon>
        <taxon>Amaricoccus</taxon>
    </lineage>
</organism>
<proteinExistence type="predicted"/>
<dbReference type="GO" id="GO:0005524">
    <property type="term" value="F:ATP binding"/>
    <property type="evidence" value="ECO:0007669"/>
    <property type="project" value="UniProtKB-KW"/>
</dbReference>
<evidence type="ECO:0000259" key="4">
    <source>
        <dbReference type="PROSITE" id="PS50893"/>
    </source>
</evidence>